<dbReference type="AlphaFoldDB" id="A0A9D9D952"/>
<comment type="caution">
    <text evidence="2">The sequence shown here is derived from an EMBL/GenBank/DDBJ whole genome shotgun (WGS) entry which is preliminary data.</text>
</comment>
<proteinExistence type="predicted"/>
<dbReference type="Gene3D" id="3.40.50.300">
    <property type="entry name" value="P-loop containing nucleotide triphosphate hydrolases"/>
    <property type="match status" value="1"/>
</dbReference>
<organism evidence="2 3">
    <name type="scientific">Candidatus Scatoplasma merdavium</name>
    <dbReference type="NCBI Taxonomy" id="2840932"/>
    <lineage>
        <taxon>Bacteria</taxon>
        <taxon>Bacillati</taxon>
        <taxon>Bacillota</taxon>
        <taxon>Bacilli</taxon>
        <taxon>Bacillales</taxon>
        <taxon>Candidatus Scatoplasma</taxon>
    </lineage>
</organism>
<gene>
    <name evidence="2" type="ORF">IAC78_01925</name>
</gene>
<keyword evidence="2" id="KW-0067">ATP-binding</keyword>
<dbReference type="InterPro" id="IPR017871">
    <property type="entry name" value="ABC_transporter-like_CS"/>
</dbReference>
<evidence type="ECO:0000313" key="2">
    <source>
        <dbReference type="EMBL" id="MBO8414225.1"/>
    </source>
</evidence>
<feature type="non-terminal residue" evidence="2">
    <location>
        <position position="184"/>
    </location>
</feature>
<keyword evidence="2" id="KW-0547">Nucleotide-binding</keyword>
<dbReference type="GO" id="GO:0005524">
    <property type="term" value="F:ATP binding"/>
    <property type="evidence" value="ECO:0007669"/>
    <property type="project" value="UniProtKB-KW"/>
</dbReference>
<evidence type="ECO:0000313" key="3">
    <source>
        <dbReference type="Proteomes" id="UP000823629"/>
    </source>
</evidence>
<dbReference type="Pfam" id="PF00005">
    <property type="entry name" value="ABC_tran"/>
    <property type="match status" value="1"/>
</dbReference>
<dbReference type="PANTHER" id="PTHR42798:SF2">
    <property type="entry name" value="ABC TRANSPORTER ATP-BINDING PROTEIN MG467-RELATED"/>
    <property type="match status" value="1"/>
</dbReference>
<dbReference type="GO" id="GO:0016887">
    <property type="term" value="F:ATP hydrolysis activity"/>
    <property type="evidence" value="ECO:0007669"/>
    <property type="project" value="InterPro"/>
</dbReference>
<dbReference type="InterPro" id="IPR027417">
    <property type="entry name" value="P-loop_NTPase"/>
</dbReference>
<dbReference type="SUPFAM" id="SSF52540">
    <property type="entry name" value="P-loop containing nucleoside triphosphate hydrolases"/>
    <property type="match status" value="1"/>
</dbReference>
<evidence type="ECO:0000259" key="1">
    <source>
        <dbReference type="Pfam" id="PF00005"/>
    </source>
</evidence>
<dbReference type="PROSITE" id="PS00211">
    <property type="entry name" value="ABC_TRANSPORTER_1"/>
    <property type="match status" value="1"/>
</dbReference>
<dbReference type="EMBL" id="JADING010000055">
    <property type="protein sequence ID" value="MBO8414225.1"/>
    <property type="molecule type" value="Genomic_DNA"/>
</dbReference>
<reference evidence="2" key="1">
    <citation type="submission" date="2020-10" db="EMBL/GenBank/DDBJ databases">
        <authorList>
            <person name="Gilroy R."/>
        </authorList>
    </citation>
    <scope>NUCLEOTIDE SEQUENCE</scope>
    <source>
        <strain evidence="2">1748</strain>
    </source>
</reference>
<accession>A0A9D9D952</accession>
<dbReference type="Proteomes" id="UP000823629">
    <property type="component" value="Unassembled WGS sequence"/>
</dbReference>
<sequence length="184" mass="20241">MEENKGKVLVKLENVNKFYVVGNQIIKANHNLNLTINQGEFCVVVGPSGAGKTTFLNLLGAMDTPSLTVPVVNTDKKGKIKVTEGEKLDTHIFIGDQDIATYNDRQLTKFRRQSIGFVFQFYNLMPNLTALDNVEIAAELVTNPLNSKDVLNDVGLAGRYDNFPSQLSGGEQQRVSIARAIAKN</sequence>
<dbReference type="InterPro" id="IPR003439">
    <property type="entry name" value="ABC_transporter-like_ATP-bd"/>
</dbReference>
<name>A0A9D9D952_9BACL</name>
<reference evidence="2" key="2">
    <citation type="journal article" date="2021" name="PeerJ">
        <title>Extensive microbial diversity within the chicken gut microbiome revealed by metagenomics and culture.</title>
        <authorList>
            <person name="Gilroy R."/>
            <person name="Ravi A."/>
            <person name="Getino M."/>
            <person name="Pursley I."/>
            <person name="Horton D.L."/>
            <person name="Alikhan N.F."/>
            <person name="Baker D."/>
            <person name="Gharbi K."/>
            <person name="Hall N."/>
            <person name="Watson M."/>
            <person name="Adriaenssens E.M."/>
            <person name="Foster-Nyarko E."/>
            <person name="Jarju S."/>
            <person name="Secka A."/>
            <person name="Antonio M."/>
            <person name="Oren A."/>
            <person name="Chaudhuri R.R."/>
            <person name="La Ragione R."/>
            <person name="Hildebrand F."/>
            <person name="Pallen M.J."/>
        </authorList>
    </citation>
    <scope>NUCLEOTIDE SEQUENCE</scope>
    <source>
        <strain evidence="2">1748</strain>
    </source>
</reference>
<protein>
    <submittedName>
        <fullName evidence="2">ATP-binding cassette domain-containing protein</fullName>
    </submittedName>
</protein>
<feature type="domain" description="ABC transporter" evidence="1">
    <location>
        <begin position="30"/>
        <end position="183"/>
    </location>
</feature>
<dbReference type="PANTHER" id="PTHR42798">
    <property type="entry name" value="LIPOPROTEIN-RELEASING SYSTEM ATP-BINDING PROTEIN LOLD"/>
    <property type="match status" value="1"/>
</dbReference>